<evidence type="ECO:0000313" key="3">
    <source>
        <dbReference type="Proteomes" id="UP000299102"/>
    </source>
</evidence>
<proteinExistence type="predicted"/>
<feature type="region of interest" description="Disordered" evidence="1">
    <location>
        <begin position="69"/>
        <end position="90"/>
    </location>
</feature>
<organism evidence="2 3">
    <name type="scientific">Eumeta variegata</name>
    <name type="common">Bagworm moth</name>
    <name type="synonym">Eumeta japonica</name>
    <dbReference type="NCBI Taxonomy" id="151549"/>
    <lineage>
        <taxon>Eukaryota</taxon>
        <taxon>Metazoa</taxon>
        <taxon>Ecdysozoa</taxon>
        <taxon>Arthropoda</taxon>
        <taxon>Hexapoda</taxon>
        <taxon>Insecta</taxon>
        <taxon>Pterygota</taxon>
        <taxon>Neoptera</taxon>
        <taxon>Endopterygota</taxon>
        <taxon>Lepidoptera</taxon>
        <taxon>Glossata</taxon>
        <taxon>Ditrysia</taxon>
        <taxon>Tineoidea</taxon>
        <taxon>Psychidae</taxon>
        <taxon>Oiketicinae</taxon>
        <taxon>Eumeta</taxon>
    </lineage>
</organism>
<gene>
    <name evidence="2" type="ORF">EVAR_47803_1</name>
</gene>
<dbReference type="Proteomes" id="UP000299102">
    <property type="component" value="Unassembled WGS sequence"/>
</dbReference>
<dbReference type="EMBL" id="BGZK01001677">
    <property type="protein sequence ID" value="GBP84416.1"/>
    <property type="molecule type" value="Genomic_DNA"/>
</dbReference>
<comment type="caution">
    <text evidence="2">The sequence shown here is derived from an EMBL/GenBank/DDBJ whole genome shotgun (WGS) entry which is preliminary data.</text>
</comment>
<accession>A0A4C1Z743</accession>
<feature type="region of interest" description="Disordered" evidence="1">
    <location>
        <begin position="30"/>
        <end position="49"/>
    </location>
</feature>
<keyword evidence="3" id="KW-1185">Reference proteome</keyword>
<feature type="compositionally biased region" description="Basic and acidic residues" evidence="1">
    <location>
        <begin position="69"/>
        <end position="81"/>
    </location>
</feature>
<evidence type="ECO:0000313" key="2">
    <source>
        <dbReference type="EMBL" id="GBP84416.1"/>
    </source>
</evidence>
<sequence length="122" mass="13866">MSVLFRVDKLVPALVDAIIITRLAREQNCVHSRDKPACEPPENRRSSTDDRLRCPWAFVTPQQSQCVVDHSERNRISDKGESGPIKGAVDRWKRKWTTGTSTHWRTRPATAEAVTSHLFTAK</sequence>
<feature type="compositionally biased region" description="Basic and acidic residues" evidence="1">
    <location>
        <begin position="31"/>
        <end position="49"/>
    </location>
</feature>
<protein>
    <submittedName>
        <fullName evidence="2">Uncharacterized protein</fullName>
    </submittedName>
</protein>
<dbReference type="AlphaFoldDB" id="A0A4C1Z743"/>
<evidence type="ECO:0000256" key="1">
    <source>
        <dbReference type="SAM" id="MobiDB-lite"/>
    </source>
</evidence>
<name>A0A4C1Z743_EUMVA</name>
<reference evidence="2 3" key="1">
    <citation type="journal article" date="2019" name="Commun. Biol.">
        <title>The bagworm genome reveals a unique fibroin gene that provides high tensile strength.</title>
        <authorList>
            <person name="Kono N."/>
            <person name="Nakamura H."/>
            <person name="Ohtoshi R."/>
            <person name="Tomita M."/>
            <person name="Numata K."/>
            <person name="Arakawa K."/>
        </authorList>
    </citation>
    <scope>NUCLEOTIDE SEQUENCE [LARGE SCALE GENOMIC DNA]</scope>
</reference>